<dbReference type="InterPro" id="IPR008979">
    <property type="entry name" value="Galactose-bd-like_sf"/>
</dbReference>
<dbReference type="SMART" id="SM00448">
    <property type="entry name" value="REC"/>
    <property type="match status" value="1"/>
</dbReference>
<name>A0ABV2GE84_9BACL</name>
<dbReference type="SUPFAM" id="SSF52172">
    <property type="entry name" value="CheY-like"/>
    <property type="match status" value="1"/>
</dbReference>
<dbReference type="EMBL" id="JBEPLW010000028">
    <property type="protein sequence ID" value="MET3576613.1"/>
    <property type="molecule type" value="Genomic_DNA"/>
</dbReference>
<evidence type="ECO:0000313" key="11">
    <source>
        <dbReference type="Proteomes" id="UP001549099"/>
    </source>
</evidence>
<accession>A0ABV2GE84</accession>
<dbReference type="CDD" id="cd00156">
    <property type="entry name" value="REC"/>
    <property type="match status" value="1"/>
</dbReference>
<feature type="transmembrane region" description="Helical" evidence="7">
    <location>
        <begin position="354"/>
        <end position="373"/>
    </location>
</feature>
<keyword evidence="4" id="KW-0067">ATP-binding</keyword>
<dbReference type="InterPro" id="IPR011006">
    <property type="entry name" value="CheY-like_superfamily"/>
</dbReference>
<dbReference type="Pfam" id="PF07695">
    <property type="entry name" value="7TMR-DISM_7TM"/>
    <property type="match status" value="1"/>
</dbReference>
<evidence type="ECO:0000259" key="9">
    <source>
        <dbReference type="PROSITE" id="PS50110"/>
    </source>
</evidence>
<dbReference type="RefSeq" id="WP_354198809.1">
    <property type="nucleotide sequence ID" value="NZ_JBEPLW010000028.1"/>
</dbReference>
<keyword evidence="3 10" id="KW-0418">Kinase</keyword>
<feature type="transmembrane region" description="Helical" evidence="7">
    <location>
        <begin position="321"/>
        <end position="342"/>
    </location>
</feature>
<dbReference type="Gene3D" id="3.30.565.10">
    <property type="entry name" value="Histidine kinase-like ATPase, C-terminal domain"/>
    <property type="match status" value="2"/>
</dbReference>
<feature type="transmembrane region" description="Helical" evidence="7">
    <location>
        <begin position="198"/>
        <end position="217"/>
    </location>
</feature>
<dbReference type="PROSITE" id="PS50110">
    <property type="entry name" value="RESPONSE_REGULATORY"/>
    <property type="match status" value="1"/>
</dbReference>
<comment type="caution">
    <text evidence="6">Lacks conserved residue(s) required for the propagation of feature annotation.</text>
</comment>
<reference evidence="10 11" key="1">
    <citation type="submission" date="2024-06" db="EMBL/GenBank/DDBJ databases">
        <title>Genomic Encyclopedia of Type Strains, Phase IV (KMG-IV): sequencing the most valuable type-strain genomes for metagenomic binning, comparative biology and taxonomic classification.</title>
        <authorList>
            <person name="Goeker M."/>
        </authorList>
    </citation>
    <scope>NUCLEOTIDE SEQUENCE [LARGE SCALE GENOMIC DNA]</scope>
    <source>
        <strain evidence="10 11">DSM 26128</strain>
    </source>
</reference>
<dbReference type="Pfam" id="PF02518">
    <property type="entry name" value="HATPase_c"/>
    <property type="match status" value="2"/>
</dbReference>
<keyword evidence="7" id="KW-0472">Membrane</keyword>
<dbReference type="Gene3D" id="3.40.50.2300">
    <property type="match status" value="1"/>
</dbReference>
<dbReference type="Pfam" id="PF06580">
    <property type="entry name" value="His_kinase"/>
    <property type="match status" value="1"/>
</dbReference>
<dbReference type="SUPFAM" id="SSF55874">
    <property type="entry name" value="ATPase domain of HSP90 chaperone/DNA topoisomerase II/histidine kinase"/>
    <property type="match status" value="2"/>
</dbReference>
<keyword evidence="5" id="KW-0902">Two-component regulatory system</keyword>
<keyword evidence="1" id="KW-0808">Transferase</keyword>
<dbReference type="PANTHER" id="PTHR34220">
    <property type="entry name" value="SENSOR HISTIDINE KINASE YPDA"/>
    <property type="match status" value="1"/>
</dbReference>
<evidence type="ECO:0000313" key="10">
    <source>
        <dbReference type="EMBL" id="MET3576613.1"/>
    </source>
</evidence>
<dbReference type="Proteomes" id="UP001549099">
    <property type="component" value="Unassembled WGS sequence"/>
</dbReference>
<evidence type="ECO:0000256" key="6">
    <source>
        <dbReference type="PROSITE-ProRule" id="PRU00169"/>
    </source>
</evidence>
<evidence type="ECO:0000256" key="3">
    <source>
        <dbReference type="ARBA" id="ARBA00022777"/>
    </source>
</evidence>
<dbReference type="InterPro" id="IPR036890">
    <property type="entry name" value="HATPase_C_sf"/>
</dbReference>
<dbReference type="InterPro" id="IPR010559">
    <property type="entry name" value="Sig_transdc_His_kin_internal"/>
</dbReference>
<feature type="domain" description="Response regulatory" evidence="9">
    <location>
        <begin position="674"/>
        <end position="790"/>
    </location>
</feature>
<feature type="transmembrane region" description="Helical" evidence="7">
    <location>
        <begin position="253"/>
        <end position="277"/>
    </location>
</feature>
<evidence type="ECO:0000256" key="5">
    <source>
        <dbReference type="ARBA" id="ARBA00023012"/>
    </source>
</evidence>
<dbReference type="Pfam" id="PF00072">
    <property type="entry name" value="Response_reg"/>
    <property type="match status" value="1"/>
</dbReference>
<evidence type="ECO:0000256" key="2">
    <source>
        <dbReference type="ARBA" id="ARBA00022741"/>
    </source>
</evidence>
<comment type="caution">
    <text evidence="10">The sequence shown here is derived from an EMBL/GenBank/DDBJ whole genome shotgun (WGS) entry which is preliminary data.</text>
</comment>
<evidence type="ECO:0000256" key="1">
    <source>
        <dbReference type="ARBA" id="ARBA00022679"/>
    </source>
</evidence>
<keyword evidence="7" id="KW-0812">Transmembrane</keyword>
<dbReference type="SUPFAM" id="SSF49785">
    <property type="entry name" value="Galactose-binding domain-like"/>
    <property type="match status" value="1"/>
</dbReference>
<feature type="domain" description="Histidine kinase" evidence="8">
    <location>
        <begin position="429"/>
        <end position="643"/>
    </location>
</feature>
<evidence type="ECO:0000256" key="7">
    <source>
        <dbReference type="SAM" id="Phobius"/>
    </source>
</evidence>
<dbReference type="InterPro" id="IPR050640">
    <property type="entry name" value="Bact_2-comp_sensor_kinase"/>
</dbReference>
<dbReference type="InterPro" id="IPR003594">
    <property type="entry name" value="HATPase_dom"/>
</dbReference>
<dbReference type="InterPro" id="IPR005467">
    <property type="entry name" value="His_kinase_dom"/>
</dbReference>
<dbReference type="GO" id="GO:0016301">
    <property type="term" value="F:kinase activity"/>
    <property type="evidence" value="ECO:0007669"/>
    <property type="project" value="UniProtKB-KW"/>
</dbReference>
<proteinExistence type="predicted"/>
<evidence type="ECO:0000256" key="4">
    <source>
        <dbReference type="ARBA" id="ARBA00022840"/>
    </source>
</evidence>
<feature type="transmembrane region" description="Helical" evidence="7">
    <location>
        <begin position="379"/>
        <end position="399"/>
    </location>
</feature>
<dbReference type="InterPro" id="IPR001789">
    <property type="entry name" value="Sig_transdc_resp-reg_receiver"/>
</dbReference>
<dbReference type="PROSITE" id="PS50109">
    <property type="entry name" value="HIS_KIN"/>
    <property type="match status" value="1"/>
</dbReference>
<dbReference type="SMART" id="SM00387">
    <property type="entry name" value="HATPase_c"/>
    <property type="match status" value="2"/>
</dbReference>
<evidence type="ECO:0000259" key="8">
    <source>
        <dbReference type="PROSITE" id="PS50109"/>
    </source>
</evidence>
<organism evidence="10 11">
    <name type="scientific">Bhargavaea ullalensis</name>
    <dbReference type="NCBI Taxonomy" id="1265685"/>
    <lineage>
        <taxon>Bacteria</taxon>
        <taxon>Bacillati</taxon>
        <taxon>Bacillota</taxon>
        <taxon>Bacilli</taxon>
        <taxon>Bacillales</taxon>
        <taxon>Caryophanaceae</taxon>
        <taxon>Bhargavaea</taxon>
    </lineage>
</organism>
<keyword evidence="2" id="KW-0547">Nucleotide-binding</keyword>
<dbReference type="InterPro" id="IPR011623">
    <property type="entry name" value="7TMR_DISM_rcpt_extracell_dom1"/>
</dbReference>
<keyword evidence="7" id="KW-1133">Transmembrane helix</keyword>
<gene>
    <name evidence="10" type="ORF">ABID49_002542</name>
</gene>
<sequence>MKRFFFIFLSAVIILLTFLELAGDRSRHPEVPVREGQAAANWAPGDRPVALNGEWAFYDGEFVDPKRPPENSRADRLARVPEKRFSGNNGFHEGTFRILIDVGRDGYFGLKIGSIRQASRVYINGFPAGDLEGARSEAEASFKEGPYMAFGKSEDGKLDVIIHAKNNGLGNGMFVRPILFGGTEAIVLQSTRSKVQDGMITGGFFLLSLIVLLHYLIGRREVHELFFALFCLVLGVYVATVEERLVYTVIPELSPFVLISVQMSALVLSTILYALFIERLFMGRTGSRRGTALILLLTGFAVLPLVPGFTEFTMQKFPIRVNLGVILSILAGGYAYAIVAMVKAFTKKKIGAEYLLVATVAFSCYGLMLWHSFLTGKALGMIPLLFFALMSLMFGLFIAGKRQQAIDQSARLSDELAVQDRFKRRFLVRTAHEMEGPLSDMLAEMESLMGGEEGDLNRAQQERALSIGRKGRRLQRAIETLKYASDDQPVGNLHPESISAAVVLEMIEGTAAMLETEDSVPIRFEVEPGLPAIWADEQSLRQVLFHVTSFVLRTTEKGEIRVCVKEEGAKVLLQITGCESHRLETARLFDPFYHSSRSGKADEGMDLGLPIAKRLAGLMGGQMTAADLPDGKCRFTLELPSAVGNGKEAGGADPAMRPAVLPAGWTGEGSSGIQVLLVDGSPERLGRFRRLLEGEGHRVFTVQSGMNAIAELRHSRFDLAVVGVRLPDRSGYSVSKWIRRRHQAIELPVLLIAELNELVGSAAADNDSVTDFVSPAAEDAKFLSRIRSLLAMKKTVEASVQRELSGYHGQIVPHFLYNTLNTIIGLSYDDPDRMREALEHLSVYFRTKLDYQKQQGLVTLEDEVELVRSYLAIEKLRFGDRLTIFEDVDETVECMIPSMTIQPFVENAIKHGLAGKSAGAELKWSVKRSAGMVEICVFDNGAGIPDEQQKVLLGEETGRIGFRNPMQKIRLIANSEFKLESAKGKGTHIVIRLPVGEETVKRREVPC</sequence>
<keyword evidence="11" id="KW-1185">Reference proteome</keyword>
<dbReference type="PANTHER" id="PTHR34220:SF7">
    <property type="entry name" value="SENSOR HISTIDINE KINASE YPDA"/>
    <property type="match status" value="1"/>
</dbReference>
<feature type="transmembrane region" description="Helical" evidence="7">
    <location>
        <begin position="224"/>
        <end position="241"/>
    </location>
</feature>
<feature type="transmembrane region" description="Helical" evidence="7">
    <location>
        <begin position="289"/>
        <end position="309"/>
    </location>
</feature>
<protein>
    <submittedName>
        <fullName evidence="10">Signal transduction histidine kinase</fullName>
    </submittedName>
</protein>